<accession>A0A2W5KU51</accession>
<organism evidence="1 2">
    <name type="scientific">Rhodanobacter denitrificans</name>
    <dbReference type="NCBI Taxonomy" id="666685"/>
    <lineage>
        <taxon>Bacteria</taxon>
        <taxon>Pseudomonadati</taxon>
        <taxon>Pseudomonadota</taxon>
        <taxon>Gammaproteobacteria</taxon>
        <taxon>Lysobacterales</taxon>
        <taxon>Rhodanobacteraceae</taxon>
        <taxon>Rhodanobacter</taxon>
    </lineage>
</organism>
<gene>
    <name evidence="1" type="ORF">DI564_03340</name>
</gene>
<evidence type="ECO:0000313" key="1">
    <source>
        <dbReference type="EMBL" id="PZQ18355.1"/>
    </source>
</evidence>
<comment type="caution">
    <text evidence="1">The sequence shown here is derived from an EMBL/GenBank/DDBJ whole genome shotgun (WGS) entry which is preliminary data.</text>
</comment>
<protein>
    <submittedName>
        <fullName evidence="1">Uncharacterized protein</fullName>
    </submittedName>
</protein>
<dbReference type="EMBL" id="QFPO01000003">
    <property type="protein sequence ID" value="PZQ18355.1"/>
    <property type="molecule type" value="Genomic_DNA"/>
</dbReference>
<dbReference type="Proteomes" id="UP000249046">
    <property type="component" value="Unassembled WGS sequence"/>
</dbReference>
<dbReference type="AlphaFoldDB" id="A0A2W5KU51"/>
<evidence type="ECO:0000313" key="2">
    <source>
        <dbReference type="Proteomes" id="UP000249046"/>
    </source>
</evidence>
<proteinExistence type="predicted"/>
<sequence>MEITVREYWGCGAQVGPGQPKVSTYTVKGGAASMQGGMTPGMFAPERDVQPTPAFALWPNRTHGELVPEAASLVGLHRFAGDGIPASLKFELERRADFMPKIELTSSGGDDMPIELRWQPVERAEAYFLAATQMDAAVSPGMNKVSMVVWSSSEVAGAGETLIDYLDAAHIGRWTKQKVLLPASATECSVPPGIFTRGNGLPNMTLLNMVAYGPETHLVYPPRPTDPKQLATWKPEWSVRVRTKSTAGVVLGADTHASQSEQPKEGIGKKVFKNLFKRGQ</sequence>
<name>A0A2W5KU51_9GAMM</name>
<reference evidence="1 2" key="1">
    <citation type="submission" date="2017-08" db="EMBL/GenBank/DDBJ databases">
        <title>Infants hospitalized years apart are colonized by the same room-sourced microbial strains.</title>
        <authorList>
            <person name="Brooks B."/>
            <person name="Olm M.R."/>
            <person name="Firek B.A."/>
            <person name="Baker R."/>
            <person name="Thomas B.C."/>
            <person name="Morowitz M.J."/>
            <person name="Banfield J.F."/>
        </authorList>
    </citation>
    <scope>NUCLEOTIDE SEQUENCE [LARGE SCALE GENOMIC DNA]</scope>
    <source>
        <strain evidence="1">S2_005_003_R2_42</strain>
    </source>
</reference>